<keyword evidence="9" id="KW-0444">Lipid biosynthesis</keyword>
<keyword evidence="9" id="KW-0443">Lipid metabolism</keyword>
<gene>
    <name evidence="12" type="ORF">IAD06_07675</name>
</gene>
<evidence type="ECO:0000256" key="5">
    <source>
        <dbReference type="ARBA" id="ARBA00013211"/>
    </source>
</evidence>
<dbReference type="GO" id="GO:0006654">
    <property type="term" value="P:phosphatidic acid biosynthetic process"/>
    <property type="evidence" value="ECO:0007669"/>
    <property type="project" value="TreeGrafter"/>
</dbReference>
<sequence length="237" mass="26647">MVVLRFLYQWIIVMPIMVVITIMTALITIIGCFLGNHRVWGYYPGLIWSRLFCLISLVRIEVRGREKLDRSTSYVFVANHQGAYDIFLIYGYLGHKFKWMMKSSLRRIPFVGAACAAAGFIFVDRSGKGLRETLAAAEKILTGGMSLVVFPEGSRTPDGKIHRFKKGAYQIADDLSLPVVPLTIDGSYRVLSKNSKLIRPGKIVLTVHDPIFPQADGHYDMDALITDSYRVIEAALK</sequence>
<evidence type="ECO:0000256" key="2">
    <source>
        <dbReference type="ARBA" id="ARBA00004728"/>
    </source>
</evidence>
<feature type="transmembrane region" description="Helical" evidence="10">
    <location>
        <begin position="105"/>
        <end position="123"/>
    </location>
</feature>
<evidence type="ECO:0000259" key="11">
    <source>
        <dbReference type="SMART" id="SM00563"/>
    </source>
</evidence>
<evidence type="ECO:0000256" key="10">
    <source>
        <dbReference type="SAM" id="Phobius"/>
    </source>
</evidence>
<keyword evidence="9" id="KW-1208">Phospholipid metabolism</keyword>
<dbReference type="InterPro" id="IPR004552">
    <property type="entry name" value="AGP_acyltrans"/>
</dbReference>
<comment type="pathway">
    <text evidence="3">Lipid metabolism.</text>
</comment>
<evidence type="ECO:0000256" key="8">
    <source>
        <dbReference type="ARBA" id="ARBA00023315"/>
    </source>
</evidence>
<dbReference type="GO" id="GO:0016020">
    <property type="term" value="C:membrane"/>
    <property type="evidence" value="ECO:0007669"/>
    <property type="project" value="InterPro"/>
</dbReference>
<evidence type="ECO:0000256" key="7">
    <source>
        <dbReference type="ARBA" id="ARBA00022679"/>
    </source>
</evidence>
<dbReference type="SMART" id="SM00563">
    <property type="entry name" value="PlsC"/>
    <property type="match status" value="1"/>
</dbReference>
<feature type="transmembrane region" description="Helical" evidence="10">
    <location>
        <begin position="12"/>
        <end position="36"/>
    </location>
</feature>
<keyword evidence="7 9" id="KW-0808">Transferase</keyword>
<dbReference type="GO" id="GO:0003841">
    <property type="term" value="F:1-acylglycerol-3-phosphate O-acyltransferase activity"/>
    <property type="evidence" value="ECO:0007669"/>
    <property type="project" value="UniProtKB-UniRule"/>
</dbReference>
<comment type="catalytic activity">
    <reaction evidence="1 9">
        <text>a 1-acyl-sn-glycero-3-phosphate + an acyl-CoA = a 1,2-diacyl-sn-glycero-3-phosphate + CoA</text>
        <dbReference type="Rhea" id="RHEA:19709"/>
        <dbReference type="ChEBI" id="CHEBI:57287"/>
        <dbReference type="ChEBI" id="CHEBI:57970"/>
        <dbReference type="ChEBI" id="CHEBI:58342"/>
        <dbReference type="ChEBI" id="CHEBI:58608"/>
        <dbReference type="EC" id="2.3.1.51"/>
    </reaction>
</comment>
<reference evidence="12" key="1">
    <citation type="submission" date="2020-10" db="EMBL/GenBank/DDBJ databases">
        <authorList>
            <person name="Gilroy R."/>
        </authorList>
    </citation>
    <scope>NUCLEOTIDE SEQUENCE</scope>
    <source>
        <strain evidence="12">21143</strain>
    </source>
</reference>
<dbReference type="EMBL" id="DVKT01000058">
    <property type="protein sequence ID" value="HIT39898.1"/>
    <property type="molecule type" value="Genomic_DNA"/>
</dbReference>
<dbReference type="PANTHER" id="PTHR10434">
    <property type="entry name" value="1-ACYL-SN-GLYCEROL-3-PHOSPHATE ACYLTRANSFERASE"/>
    <property type="match status" value="1"/>
</dbReference>
<dbReference type="NCBIfam" id="TIGR00530">
    <property type="entry name" value="AGP_acyltrn"/>
    <property type="match status" value="1"/>
</dbReference>
<comment type="pathway">
    <text evidence="2">Phospholipid metabolism; CDP-diacylglycerol biosynthesis; CDP-diacylglycerol from sn-glycerol 3-phosphate: step 2/3.</text>
</comment>
<feature type="transmembrane region" description="Helical" evidence="10">
    <location>
        <begin position="42"/>
        <end position="62"/>
    </location>
</feature>
<evidence type="ECO:0000313" key="12">
    <source>
        <dbReference type="EMBL" id="HIT39898.1"/>
    </source>
</evidence>
<reference evidence="12" key="2">
    <citation type="journal article" date="2021" name="PeerJ">
        <title>Extensive microbial diversity within the chicken gut microbiome revealed by metagenomics and culture.</title>
        <authorList>
            <person name="Gilroy R."/>
            <person name="Ravi A."/>
            <person name="Getino M."/>
            <person name="Pursley I."/>
            <person name="Horton D.L."/>
            <person name="Alikhan N.F."/>
            <person name="Baker D."/>
            <person name="Gharbi K."/>
            <person name="Hall N."/>
            <person name="Watson M."/>
            <person name="Adriaenssens E.M."/>
            <person name="Foster-Nyarko E."/>
            <person name="Jarju S."/>
            <person name="Secka A."/>
            <person name="Antonio M."/>
            <person name="Oren A."/>
            <person name="Chaudhuri R.R."/>
            <person name="La Ragione R."/>
            <person name="Hildebrand F."/>
            <person name="Pallen M.J."/>
        </authorList>
    </citation>
    <scope>NUCLEOTIDE SEQUENCE</scope>
    <source>
        <strain evidence="12">21143</strain>
    </source>
</reference>
<dbReference type="CDD" id="cd07989">
    <property type="entry name" value="LPLAT_AGPAT-like"/>
    <property type="match status" value="1"/>
</dbReference>
<protein>
    <recommendedName>
        <fullName evidence="6 9">1-acyl-sn-glycerol-3-phosphate acyltransferase</fullName>
        <ecNumber evidence="5 9">2.3.1.51</ecNumber>
    </recommendedName>
</protein>
<feature type="domain" description="Phospholipid/glycerol acyltransferase" evidence="11">
    <location>
        <begin position="74"/>
        <end position="187"/>
    </location>
</feature>
<dbReference type="PANTHER" id="PTHR10434:SF66">
    <property type="entry name" value="PHOSPHOLIPID_GLYCEROL ACYLTRANSFERASE DOMAIN-CONTAINING PROTEIN"/>
    <property type="match status" value="1"/>
</dbReference>
<keyword evidence="8 9" id="KW-0012">Acyltransferase</keyword>
<dbReference type="AlphaFoldDB" id="A0A9D1KCY4"/>
<dbReference type="EC" id="2.3.1.51" evidence="5 9"/>
<comment type="caution">
    <text evidence="12">The sequence shown here is derived from an EMBL/GenBank/DDBJ whole genome shotgun (WGS) entry which is preliminary data.</text>
</comment>
<comment type="similarity">
    <text evidence="4 9">Belongs to the 1-acyl-sn-glycerol-3-phosphate acyltransferase family.</text>
</comment>
<comment type="domain">
    <text evidence="9">The HXXXXD motif is essential for acyltransferase activity and may constitute the binding site for the phosphate moiety of the glycerol-3-phosphate.</text>
</comment>
<accession>A0A9D1KCY4</accession>
<dbReference type="Pfam" id="PF01553">
    <property type="entry name" value="Acyltransferase"/>
    <property type="match status" value="1"/>
</dbReference>
<evidence type="ECO:0000313" key="13">
    <source>
        <dbReference type="Proteomes" id="UP000886722"/>
    </source>
</evidence>
<keyword evidence="9" id="KW-0594">Phospholipid biosynthesis</keyword>
<evidence type="ECO:0000256" key="3">
    <source>
        <dbReference type="ARBA" id="ARBA00005189"/>
    </source>
</evidence>
<dbReference type="Proteomes" id="UP000886722">
    <property type="component" value="Unassembled WGS sequence"/>
</dbReference>
<name>A0A9D1KCY4_9BACT</name>
<evidence type="ECO:0000256" key="1">
    <source>
        <dbReference type="ARBA" id="ARBA00001141"/>
    </source>
</evidence>
<dbReference type="SUPFAM" id="SSF69593">
    <property type="entry name" value="Glycerol-3-phosphate (1)-acyltransferase"/>
    <property type="match status" value="1"/>
</dbReference>
<organism evidence="12 13">
    <name type="scientific">Candidatus Caccoplasma intestinavium</name>
    <dbReference type="NCBI Taxonomy" id="2840716"/>
    <lineage>
        <taxon>Bacteria</taxon>
        <taxon>Pseudomonadati</taxon>
        <taxon>Bacteroidota</taxon>
        <taxon>Bacteroidia</taxon>
        <taxon>Bacteroidales</taxon>
        <taxon>Bacteroidaceae</taxon>
        <taxon>Bacteroidaceae incertae sedis</taxon>
        <taxon>Candidatus Caccoplasma</taxon>
    </lineage>
</organism>
<dbReference type="PROSITE" id="PS51257">
    <property type="entry name" value="PROKAR_LIPOPROTEIN"/>
    <property type="match status" value="1"/>
</dbReference>
<keyword evidence="10" id="KW-0812">Transmembrane</keyword>
<proteinExistence type="inferred from homology"/>
<evidence type="ECO:0000256" key="6">
    <source>
        <dbReference type="ARBA" id="ARBA00016139"/>
    </source>
</evidence>
<evidence type="ECO:0000256" key="4">
    <source>
        <dbReference type="ARBA" id="ARBA00008655"/>
    </source>
</evidence>
<keyword evidence="10" id="KW-0472">Membrane</keyword>
<feature type="transmembrane region" description="Helical" evidence="10">
    <location>
        <begin position="74"/>
        <end position="93"/>
    </location>
</feature>
<dbReference type="InterPro" id="IPR002123">
    <property type="entry name" value="Plipid/glycerol_acylTrfase"/>
</dbReference>
<evidence type="ECO:0000256" key="9">
    <source>
        <dbReference type="RuleBase" id="RU361267"/>
    </source>
</evidence>
<keyword evidence="10" id="KW-1133">Transmembrane helix</keyword>